<dbReference type="InterPro" id="IPR002044">
    <property type="entry name" value="CBM20"/>
</dbReference>
<proteinExistence type="predicted"/>
<reference evidence="3 4" key="1">
    <citation type="submission" date="2021-07" db="EMBL/GenBank/DDBJ databases">
        <title>The Aristolochia fimbriata genome: insights into angiosperm evolution, floral development and chemical biosynthesis.</title>
        <authorList>
            <person name="Jiao Y."/>
        </authorList>
    </citation>
    <scope>NUCLEOTIDE SEQUENCE [LARGE SCALE GENOMIC DNA]</scope>
    <source>
        <strain evidence="3">IBCAS-2021</strain>
        <tissue evidence="3">Leaf</tissue>
    </source>
</reference>
<dbReference type="GO" id="GO:2001070">
    <property type="term" value="F:starch binding"/>
    <property type="evidence" value="ECO:0007669"/>
    <property type="project" value="InterPro"/>
</dbReference>
<feature type="compositionally biased region" description="Basic and acidic residues" evidence="1">
    <location>
        <begin position="197"/>
        <end position="228"/>
    </location>
</feature>
<evidence type="ECO:0000256" key="1">
    <source>
        <dbReference type="SAM" id="MobiDB-lite"/>
    </source>
</evidence>
<comment type="caution">
    <text evidence="3">The sequence shown here is derived from an EMBL/GenBank/DDBJ whole genome shotgun (WGS) entry which is preliminary data.</text>
</comment>
<dbReference type="Gene3D" id="2.60.40.10">
    <property type="entry name" value="Immunoglobulins"/>
    <property type="match status" value="1"/>
</dbReference>
<dbReference type="EMBL" id="JAINDJ010000003">
    <property type="protein sequence ID" value="KAG9453967.1"/>
    <property type="molecule type" value="Genomic_DNA"/>
</dbReference>
<organism evidence="3 4">
    <name type="scientific">Aristolochia fimbriata</name>
    <name type="common">White veined hardy Dutchman's pipe vine</name>
    <dbReference type="NCBI Taxonomy" id="158543"/>
    <lineage>
        <taxon>Eukaryota</taxon>
        <taxon>Viridiplantae</taxon>
        <taxon>Streptophyta</taxon>
        <taxon>Embryophyta</taxon>
        <taxon>Tracheophyta</taxon>
        <taxon>Spermatophyta</taxon>
        <taxon>Magnoliopsida</taxon>
        <taxon>Magnoliidae</taxon>
        <taxon>Piperales</taxon>
        <taxon>Aristolochiaceae</taxon>
        <taxon>Aristolochia</taxon>
    </lineage>
</organism>
<accession>A0AAV7EYR3</accession>
<dbReference type="InterPro" id="IPR013783">
    <property type="entry name" value="Ig-like_fold"/>
</dbReference>
<dbReference type="PROSITE" id="PS51166">
    <property type="entry name" value="CBM20"/>
    <property type="match status" value="1"/>
</dbReference>
<dbReference type="Pfam" id="PF00686">
    <property type="entry name" value="CBM_20"/>
    <property type="match status" value="1"/>
</dbReference>
<dbReference type="Proteomes" id="UP000825729">
    <property type="component" value="Unassembled WGS sequence"/>
</dbReference>
<feature type="compositionally biased region" description="Low complexity" evidence="1">
    <location>
        <begin position="253"/>
        <end position="262"/>
    </location>
</feature>
<dbReference type="GO" id="GO:0016020">
    <property type="term" value="C:membrane"/>
    <property type="evidence" value="ECO:0007669"/>
    <property type="project" value="TreeGrafter"/>
</dbReference>
<evidence type="ECO:0000259" key="2">
    <source>
        <dbReference type="PROSITE" id="PS51166"/>
    </source>
</evidence>
<feature type="compositionally biased region" description="Basic and acidic residues" evidence="1">
    <location>
        <begin position="235"/>
        <end position="252"/>
    </location>
</feature>
<dbReference type="CDD" id="cd05467">
    <property type="entry name" value="CBM20"/>
    <property type="match status" value="1"/>
</dbReference>
<feature type="domain" description="CBM20" evidence="2">
    <location>
        <begin position="81"/>
        <end position="183"/>
    </location>
</feature>
<sequence length="422" mass="46247">MMEALAKNSPLRVFSDHLSGVPVLSGGKVPGLAIQTVRLPKLQTRVGGVIRHKALGSSSIACVSAASEVGLAIEQTEIQSTHGLSTVHVKFILQKECLFGEHFLLAGGDPIFGLWDPANAIPLQWSEEHIWIAELDISIDKSIEFKFIRKGPSGDIEWQPGPDRVLQTWETNKTIVVTEDWEKAELQVIREEEVVTEDTEKAELQVTREEETKNQSKEPTADEPRDVVLAESVVDDTKKSENNPISLKKEENPATTNEEAAVESPITVNEEIPVLVPGLNESPITINEEIPILVSGLNPSPMAHSAPGEFCSKESMDEESEEAFLATEEANSQMASKKHESSTYMVDEPKVIDGTPPAQFKDHDSSPIEGVSGDALDRNSHSVEISQEAPDTDSVFGNDIQWGRKILSKLIMGMGFDNNQLN</sequence>
<protein>
    <recommendedName>
        <fullName evidence="2">CBM20 domain-containing protein</fullName>
    </recommendedName>
</protein>
<keyword evidence="4" id="KW-1185">Reference proteome</keyword>
<evidence type="ECO:0000313" key="4">
    <source>
        <dbReference type="Proteomes" id="UP000825729"/>
    </source>
</evidence>
<dbReference type="InterPro" id="IPR013784">
    <property type="entry name" value="Carb-bd-like_fold"/>
</dbReference>
<dbReference type="PANTHER" id="PTHR15048:SF0">
    <property type="entry name" value="STARCH-BINDING DOMAIN-CONTAINING PROTEIN 1"/>
    <property type="match status" value="1"/>
</dbReference>
<evidence type="ECO:0000313" key="3">
    <source>
        <dbReference type="EMBL" id="KAG9453967.1"/>
    </source>
</evidence>
<dbReference type="AlphaFoldDB" id="A0AAV7EYR3"/>
<dbReference type="SMART" id="SM01065">
    <property type="entry name" value="CBM_2"/>
    <property type="match status" value="1"/>
</dbReference>
<gene>
    <name evidence="3" type="ORF">H6P81_006871</name>
</gene>
<name>A0AAV7EYR3_ARIFI</name>
<feature type="region of interest" description="Disordered" evidence="1">
    <location>
        <begin position="197"/>
        <end position="262"/>
    </location>
</feature>
<dbReference type="SUPFAM" id="SSF49452">
    <property type="entry name" value="Starch-binding domain-like"/>
    <property type="match status" value="1"/>
</dbReference>
<dbReference type="PANTHER" id="PTHR15048">
    <property type="entry name" value="STARCH-BINDING DOMAIN-CONTAINING PROTEIN 1"/>
    <property type="match status" value="1"/>
</dbReference>